<dbReference type="EMBL" id="JAFIRN010000006">
    <property type="protein sequence ID" value="KAG5846503.1"/>
    <property type="molecule type" value="Genomic_DNA"/>
</dbReference>
<name>A0A9D3MI84_ANGAN</name>
<organism evidence="2 3">
    <name type="scientific">Anguilla anguilla</name>
    <name type="common">European freshwater eel</name>
    <name type="synonym">Muraena anguilla</name>
    <dbReference type="NCBI Taxonomy" id="7936"/>
    <lineage>
        <taxon>Eukaryota</taxon>
        <taxon>Metazoa</taxon>
        <taxon>Chordata</taxon>
        <taxon>Craniata</taxon>
        <taxon>Vertebrata</taxon>
        <taxon>Euteleostomi</taxon>
        <taxon>Actinopterygii</taxon>
        <taxon>Neopterygii</taxon>
        <taxon>Teleostei</taxon>
        <taxon>Anguilliformes</taxon>
        <taxon>Anguillidae</taxon>
        <taxon>Anguilla</taxon>
    </lineage>
</organism>
<proteinExistence type="predicted"/>
<dbReference type="Proteomes" id="UP001044222">
    <property type="component" value="Unassembled WGS sequence"/>
</dbReference>
<keyword evidence="3" id="KW-1185">Reference proteome</keyword>
<feature type="compositionally biased region" description="Basic and acidic residues" evidence="1">
    <location>
        <begin position="103"/>
        <end position="112"/>
    </location>
</feature>
<feature type="compositionally biased region" description="Pro residues" evidence="1">
    <location>
        <begin position="84"/>
        <end position="94"/>
    </location>
</feature>
<comment type="caution">
    <text evidence="2">The sequence shown here is derived from an EMBL/GenBank/DDBJ whole genome shotgun (WGS) entry which is preliminary data.</text>
</comment>
<evidence type="ECO:0000313" key="3">
    <source>
        <dbReference type="Proteomes" id="UP001044222"/>
    </source>
</evidence>
<protein>
    <submittedName>
        <fullName evidence="2">Uncharacterized protein</fullName>
    </submittedName>
</protein>
<sequence length="135" mass="14562">MRETYGLNLSAFPAEDDMLIYRRFVHLGQNQHKVERTGQDTETRHLENVINLSPVSCFPEDSIYGAAAQSGQEQPGAVREPHPDGPGPGSPPVPGGHARVPRVHQEQIHVADPKPTAHPPPVSFSAMEDGGQGSS</sequence>
<dbReference type="AlphaFoldDB" id="A0A9D3MI84"/>
<evidence type="ECO:0000313" key="2">
    <source>
        <dbReference type="EMBL" id="KAG5846503.1"/>
    </source>
</evidence>
<gene>
    <name evidence="2" type="ORF">ANANG_G00115660</name>
</gene>
<evidence type="ECO:0000256" key="1">
    <source>
        <dbReference type="SAM" id="MobiDB-lite"/>
    </source>
</evidence>
<accession>A0A9D3MI84</accession>
<feature type="region of interest" description="Disordered" evidence="1">
    <location>
        <begin position="61"/>
        <end position="135"/>
    </location>
</feature>
<reference evidence="2" key="1">
    <citation type="submission" date="2021-01" db="EMBL/GenBank/DDBJ databases">
        <title>A chromosome-scale assembly of European eel, Anguilla anguilla.</title>
        <authorList>
            <person name="Henkel C."/>
            <person name="Jong-Raadsen S.A."/>
            <person name="Dufour S."/>
            <person name="Weltzien F.-A."/>
            <person name="Palstra A.P."/>
            <person name="Pelster B."/>
            <person name="Spaink H.P."/>
            <person name="Van Den Thillart G.E."/>
            <person name="Jansen H."/>
            <person name="Zahm M."/>
            <person name="Klopp C."/>
            <person name="Cedric C."/>
            <person name="Louis A."/>
            <person name="Berthelot C."/>
            <person name="Parey E."/>
            <person name="Roest Crollius H."/>
            <person name="Montfort J."/>
            <person name="Robinson-Rechavi M."/>
            <person name="Bucao C."/>
            <person name="Bouchez O."/>
            <person name="Gislard M."/>
            <person name="Lluch J."/>
            <person name="Milhes M."/>
            <person name="Lampietro C."/>
            <person name="Lopez Roques C."/>
            <person name="Donnadieu C."/>
            <person name="Braasch I."/>
            <person name="Desvignes T."/>
            <person name="Postlethwait J."/>
            <person name="Bobe J."/>
            <person name="Guiguen Y."/>
            <person name="Dirks R."/>
        </authorList>
    </citation>
    <scope>NUCLEOTIDE SEQUENCE</scope>
    <source>
        <strain evidence="2">Tag_6206</strain>
        <tissue evidence="2">Liver</tissue>
    </source>
</reference>